<dbReference type="Pfam" id="PF01722">
    <property type="entry name" value="BolA"/>
    <property type="match status" value="1"/>
</dbReference>
<dbReference type="InterPro" id="IPR002634">
    <property type="entry name" value="BolA"/>
</dbReference>
<sequence length="386" mass="42083">MAVTFCKHIPTACPSQASRLSSGSKPMANSISFRLLAPKFQQCFHSMKAIKRPSFLSPPLAKPTVLFSSSVPKHAQVSSSSSQSSSASPPLDSFPLNLQNIIQLFQTVEDPRAKYEQLLFYGRKLPPLQTQFKTPENKVQGCVSQVWVHAYLDSDRNVRFEADSDSVLTKGLAALLVEGLSGQPPSEVVQVSPDFVQLLGLKQSLTPSRNNGFYNMLRLMQKKALRLLIEAEEGSKPISGESVEVNDSNLAADLIGSSQNVSSSSGFPESEDAETQNSSLNATVSEGSHDDLGARGKRIRERLKEALHPVELEVEDISYQHAGHAAVRGSGDGETHFNVRIVSEEFAGKSLVKRHRLIYDLLQEELQSGLHALSISAKTLAESGKK</sequence>
<evidence type="ECO:0000256" key="1">
    <source>
        <dbReference type="ARBA" id="ARBA00004229"/>
    </source>
</evidence>
<evidence type="ECO:0000256" key="4">
    <source>
        <dbReference type="ARBA" id="ARBA00022946"/>
    </source>
</evidence>
<feature type="region of interest" description="Disordered" evidence="5">
    <location>
        <begin position="259"/>
        <end position="293"/>
    </location>
</feature>
<name>A0AAV7E872_ARIFI</name>
<accession>A0AAV7E872</accession>
<feature type="domain" description="Fe-S metabolism associated" evidence="6">
    <location>
        <begin position="103"/>
        <end position="222"/>
    </location>
</feature>
<keyword evidence="3" id="KW-0934">Plastid</keyword>
<comment type="caution">
    <text evidence="7">The sequence shown here is derived from an EMBL/GenBank/DDBJ whole genome shotgun (WGS) entry which is preliminary data.</text>
</comment>
<keyword evidence="2" id="KW-0150">Chloroplast</keyword>
<evidence type="ECO:0000259" key="6">
    <source>
        <dbReference type="Pfam" id="PF02657"/>
    </source>
</evidence>
<organism evidence="7 8">
    <name type="scientific">Aristolochia fimbriata</name>
    <name type="common">White veined hardy Dutchman's pipe vine</name>
    <dbReference type="NCBI Taxonomy" id="158543"/>
    <lineage>
        <taxon>Eukaryota</taxon>
        <taxon>Viridiplantae</taxon>
        <taxon>Streptophyta</taxon>
        <taxon>Embryophyta</taxon>
        <taxon>Tracheophyta</taxon>
        <taxon>Spermatophyta</taxon>
        <taxon>Magnoliopsida</taxon>
        <taxon>Magnoliidae</taxon>
        <taxon>Piperales</taxon>
        <taxon>Aristolochiaceae</taxon>
        <taxon>Aristolochia</taxon>
    </lineage>
</organism>
<proteinExistence type="predicted"/>
<dbReference type="Pfam" id="PF02657">
    <property type="entry name" value="SufE"/>
    <property type="match status" value="1"/>
</dbReference>
<protein>
    <recommendedName>
        <fullName evidence="6">Fe-S metabolism associated domain-containing protein</fullName>
    </recommendedName>
</protein>
<dbReference type="Gene3D" id="3.30.300.90">
    <property type="entry name" value="BolA-like"/>
    <property type="match status" value="1"/>
</dbReference>
<evidence type="ECO:0000313" key="8">
    <source>
        <dbReference type="Proteomes" id="UP000825729"/>
    </source>
</evidence>
<evidence type="ECO:0000313" key="7">
    <source>
        <dbReference type="EMBL" id="KAG9445042.1"/>
    </source>
</evidence>
<keyword evidence="8" id="KW-1185">Reference proteome</keyword>
<dbReference type="PANTHER" id="PTHR46230:SF3">
    <property type="entry name" value="SUFE-LIKE PROTEIN 1, CHLOROPLASTIC_MITOCHONDRIAL"/>
    <property type="match status" value="1"/>
</dbReference>
<keyword evidence="4" id="KW-0809">Transit peptide</keyword>
<dbReference type="Gene3D" id="3.90.1010.10">
    <property type="match status" value="1"/>
</dbReference>
<gene>
    <name evidence="7" type="ORF">H6P81_016382</name>
</gene>
<dbReference type="InterPro" id="IPR036065">
    <property type="entry name" value="BolA-like_sf"/>
</dbReference>
<dbReference type="SUPFAM" id="SSF82649">
    <property type="entry name" value="SufE/NifU"/>
    <property type="match status" value="1"/>
</dbReference>
<dbReference type="SUPFAM" id="SSF82657">
    <property type="entry name" value="BolA-like"/>
    <property type="match status" value="1"/>
</dbReference>
<evidence type="ECO:0000256" key="5">
    <source>
        <dbReference type="SAM" id="MobiDB-lite"/>
    </source>
</evidence>
<dbReference type="GO" id="GO:0016226">
    <property type="term" value="P:iron-sulfur cluster assembly"/>
    <property type="evidence" value="ECO:0007669"/>
    <property type="project" value="TreeGrafter"/>
</dbReference>
<dbReference type="GO" id="GO:0009507">
    <property type="term" value="C:chloroplast"/>
    <property type="evidence" value="ECO:0007669"/>
    <property type="project" value="UniProtKB-SubCell"/>
</dbReference>
<evidence type="ECO:0000256" key="2">
    <source>
        <dbReference type="ARBA" id="ARBA00022528"/>
    </source>
</evidence>
<dbReference type="FunFam" id="3.30.300.90:FF:000004">
    <property type="entry name" value="SufE-like protein, chloroplastic"/>
    <property type="match status" value="1"/>
</dbReference>
<dbReference type="AlphaFoldDB" id="A0AAV7E872"/>
<dbReference type="Proteomes" id="UP000825729">
    <property type="component" value="Unassembled WGS sequence"/>
</dbReference>
<feature type="compositionally biased region" description="Polar residues" evidence="5">
    <location>
        <begin position="275"/>
        <end position="286"/>
    </location>
</feature>
<evidence type="ECO:0000256" key="3">
    <source>
        <dbReference type="ARBA" id="ARBA00022640"/>
    </source>
</evidence>
<reference evidence="7 8" key="1">
    <citation type="submission" date="2021-07" db="EMBL/GenBank/DDBJ databases">
        <title>The Aristolochia fimbriata genome: insights into angiosperm evolution, floral development and chemical biosynthesis.</title>
        <authorList>
            <person name="Jiao Y."/>
        </authorList>
    </citation>
    <scope>NUCLEOTIDE SEQUENCE [LARGE SCALE GENOMIC DNA]</scope>
    <source>
        <strain evidence="7">IBCAS-2021</strain>
        <tissue evidence="7">Leaf</tissue>
    </source>
</reference>
<comment type="subcellular location">
    <subcellularLocation>
        <location evidence="1">Plastid</location>
        <location evidence="1">Chloroplast</location>
    </subcellularLocation>
</comment>
<dbReference type="InterPro" id="IPR003808">
    <property type="entry name" value="Fe-S_metab-assoc_dom"/>
</dbReference>
<dbReference type="PANTHER" id="PTHR46230">
    <property type="match status" value="1"/>
</dbReference>
<dbReference type="EMBL" id="JAINDJ010000006">
    <property type="protein sequence ID" value="KAG9445042.1"/>
    <property type="molecule type" value="Genomic_DNA"/>
</dbReference>